<evidence type="ECO:0000256" key="3">
    <source>
        <dbReference type="ARBA" id="ARBA00022989"/>
    </source>
</evidence>
<dbReference type="AlphaFoldDB" id="A0A3M7Q4J4"/>
<dbReference type="Proteomes" id="UP000276133">
    <property type="component" value="Unassembled WGS sequence"/>
</dbReference>
<dbReference type="PANTHER" id="PTHR13800:SF12">
    <property type="entry name" value="TRANSIENT RECEPTOR POTENTIAL CATION CHANNEL SUBFAMILY M MEMBER-LIKE 2"/>
    <property type="match status" value="1"/>
</dbReference>
<evidence type="ECO:0000256" key="2">
    <source>
        <dbReference type="ARBA" id="ARBA00022692"/>
    </source>
</evidence>
<feature type="domain" description="TRPM-like" evidence="5">
    <location>
        <begin position="122"/>
        <end position="359"/>
    </location>
</feature>
<dbReference type="InterPro" id="IPR050927">
    <property type="entry name" value="TRPM"/>
</dbReference>
<dbReference type="InterPro" id="IPR057366">
    <property type="entry name" value="TRPM-like"/>
</dbReference>
<protein>
    <submittedName>
        <fullName evidence="6">Transient receptor potential cation channel subfamily M member 2 isoform X1</fullName>
    </submittedName>
</protein>
<dbReference type="Pfam" id="PF25508">
    <property type="entry name" value="TRPM2"/>
    <property type="match status" value="1"/>
</dbReference>
<evidence type="ECO:0000313" key="6">
    <source>
        <dbReference type="EMBL" id="RNA06320.1"/>
    </source>
</evidence>
<dbReference type="OrthoDB" id="301415at2759"/>
<dbReference type="EMBL" id="REGN01007433">
    <property type="protein sequence ID" value="RNA06320.1"/>
    <property type="molecule type" value="Genomic_DNA"/>
</dbReference>
<evidence type="ECO:0000259" key="5">
    <source>
        <dbReference type="Pfam" id="PF25508"/>
    </source>
</evidence>
<accession>A0A3M7Q4J4</accession>
<organism evidence="6 7">
    <name type="scientific">Brachionus plicatilis</name>
    <name type="common">Marine rotifer</name>
    <name type="synonym">Brachionus muelleri</name>
    <dbReference type="NCBI Taxonomy" id="10195"/>
    <lineage>
        <taxon>Eukaryota</taxon>
        <taxon>Metazoa</taxon>
        <taxon>Spiralia</taxon>
        <taxon>Gnathifera</taxon>
        <taxon>Rotifera</taxon>
        <taxon>Eurotatoria</taxon>
        <taxon>Monogononta</taxon>
        <taxon>Pseudotrocha</taxon>
        <taxon>Ploima</taxon>
        <taxon>Brachionidae</taxon>
        <taxon>Brachionus</taxon>
    </lineage>
</organism>
<keyword evidence="3" id="KW-1133">Transmembrane helix</keyword>
<keyword evidence="6" id="KW-0675">Receptor</keyword>
<dbReference type="PROSITE" id="PS51257">
    <property type="entry name" value="PROKAR_LIPOPROTEIN"/>
    <property type="match status" value="1"/>
</dbReference>
<proteinExistence type="predicted"/>
<dbReference type="GO" id="GO:0099604">
    <property type="term" value="F:ligand-gated calcium channel activity"/>
    <property type="evidence" value="ECO:0007669"/>
    <property type="project" value="TreeGrafter"/>
</dbReference>
<dbReference type="STRING" id="10195.A0A3M7Q4J4"/>
<evidence type="ECO:0000256" key="4">
    <source>
        <dbReference type="ARBA" id="ARBA00023136"/>
    </source>
</evidence>
<evidence type="ECO:0000256" key="1">
    <source>
        <dbReference type="ARBA" id="ARBA00004141"/>
    </source>
</evidence>
<dbReference type="GO" id="GO:0005886">
    <property type="term" value="C:plasma membrane"/>
    <property type="evidence" value="ECO:0007669"/>
    <property type="project" value="TreeGrafter"/>
</dbReference>
<sequence>MPKKLFGTSSGSGGCADFFAFALSRIDENAELKVDSDLRNELMNKSQILWPNKSASDIVDDLEDALNYPHLLSTFRLDSAKKENEIDVAILRSLLKTQNENSISQLSLALTWNRIDIAKDYIFTDEKAWEDNDLYDLMFTAISTDKPDFVEIFMENNCDISKFLTYRRLLNLYNNMPKNCILYKRLIQIRRIKGKIDEEYKSFIFKEIGDVIESLLDNLFKHSFSKLKLSLDQINDINIKPHQTIDNICGNPYLELFIYSILTDKAEIANIFWNYNNEISSALIAAKIFREYDKFVTDKDETYNQLADSYEKRAVDVIQSCYEENLEDAQLLLLRQIPEFGNSTLLSMASAFECKNFVSTTCFQDMLAKLWYGQIYTDAKWINILFSIILPLLSPLFLDLNFDINKLNLEEMNAHAETQNDIEMKELKKDKTK</sequence>
<comment type="subcellular location">
    <subcellularLocation>
        <location evidence="1">Membrane</location>
        <topology evidence="1">Multi-pass membrane protein</topology>
    </subcellularLocation>
</comment>
<reference evidence="6 7" key="1">
    <citation type="journal article" date="2018" name="Sci. Rep.">
        <title>Genomic signatures of local adaptation to the degree of environmental predictability in rotifers.</title>
        <authorList>
            <person name="Franch-Gras L."/>
            <person name="Hahn C."/>
            <person name="Garcia-Roger E.M."/>
            <person name="Carmona M.J."/>
            <person name="Serra M."/>
            <person name="Gomez A."/>
        </authorList>
    </citation>
    <scope>NUCLEOTIDE SEQUENCE [LARGE SCALE GENOMIC DNA]</scope>
    <source>
        <strain evidence="6">HYR1</strain>
    </source>
</reference>
<gene>
    <name evidence="6" type="ORF">BpHYR1_015241</name>
</gene>
<comment type="caution">
    <text evidence="6">The sequence shown here is derived from an EMBL/GenBank/DDBJ whole genome shotgun (WGS) entry which is preliminary data.</text>
</comment>
<dbReference type="PANTHER" id="PTHR13800">
    <property type="entry name" value="TRANSIENT RECEPTOR POTENTIAL CATION CHANNEL, SUBFAMILY M, MEMBER 6"/>
    <property type="match status" value="1"/>
</dbReference>
<name>A0A3M7Q4J4_BRAPC</name>
<keyword evidence="7" id="KW-1185">Reference proteome</keyword>
<keyword evidence="2" id="KW-0812">Transmembrane</keyword>
<keyword evidence="4" id="KW-0472">Membrane</keyword>
<evidence type="ECO:0000313" key="7">
    <source>
        <dbReference type="Proteomes" id="UP000276133"/>
    </source>
</evidence>